<organism evidence="1 2">
    <name type="scientific">Zhongshania marina</name>
    <dbReference type="NCBI Taxonomy" id="2304603"/>
    <lineage>
        <taxon>Bacteria</taxon>
        <taxon>Pseudomonadati</taxon>
        <taxon>Pseudomonadota</taxon>
        <taxon>Gammaproteobacteria</taxon>
        <taxon>Cellvibrionales</taxon>
        <taxon>Spongiibacteraceae</taxon>
        <taxon>Zhongshania</taxon>
    </lineage>
</organism>
<protein>
    <submittedName>
        <fullName evidence="1">Uncharacterized protein</fullName>
    </submittedName>
</protein>
<reference evidence="1" key="1">
    <citation type="submission" date="2018-01" db="EMBL/GenBank/DDBJ databases">
        <authorList>
            <person name="Yu X.-D."/>
        </authorList>
    </citation>
    <scope>NUCLEOTIDE SEQUENCE</scope>
    <source>
        <strain evidence="1">ZX-21</strain>
    </source>
</reference>
<sequence>MKILSPRGLLLLLPLTLAIIIAGTWAGTQLFQFGLIKLTLSEQDIKVRLPPQLNASMESTRPLDIQLNGDISTVVPFKEVLDVPFKGEYPVNVKLDANIPVAFEVVYEGIIPVDTMAAITATTEINFGNVKKLRNLKISTSIPMKFDLPVNLRVPVKDNIRFNYNGPITVYADEMLQLPVDTVIETTINVDQRVSTPVTSRLNLVAELPQEEVSATIVHSELNLRPATLQLLKKETK</sequence>
<dbReference type="Proteomes" id="UP000237222">
    <property type="component" value="Unassembled WGS sequence"/>
</dbReference>
<proteinExistence type="predicted"/>
<gene>
    <name evidence="1" type="ORF">C0068_17160</name>
</gene>
<name>A0A2S4HBQ3_9GAMM</name>
<accession>A0A2S4HBQ3</accession>
<dbReference type="AlphaFoldDB" id="A0A2S4HBQ3"/>
<evidence type="ECO:0000313" key="2">
    <source>
        <dbReference type="Proteomes" id="UP000237222"/>
    </source>
</evidence>
<evidence type="ECO:0000313" key="1">
    <source>
        <dbReference type="EMBL" id="POP51369.1"/>
    </source>
</evidence>
<dbReference type="EMBL" id="PQGG01000040">
    <property type="protein sequence ID" value="POP51369.1"/>
    <property type="molecule type" value="Genomic_DNA"/>
</dbReference>
<comment type="caution">
    <text evidence="1">The sequence shown here is derived from an EMBL/GenBank/DDBJ whole genome shotgun (WGS) entry which is preliminary data.</text>
</comment>
<dbReference type="OrthoDB" id="7056747at2"/>
<dbReference type="RefSeq" id="WP_103685704.1">
    <property type="nucleotide sequence ID" value="NZ_PQGG01000040.1"/>
</dbReference>